<gene>
    <name evidence="9" type="primary">trxB</name>
    <name evidence="9" type="ORF">IAA86_08580</name>
</gene>
<evidence type="ECO:0000259" key="8">
    <source>
        <dbReference type="Pfam" id="PF07992"/>
    </source>
</evidence>
<comment type="similarity">
    <text evidence="6">Belongs to the class-II pyridine nucleotide-disulfide oxidoreductase family.</text>
</comment>
<dbReference type="NCBIfam" id="TIGR01292">
    <property type="entry name" value="TRX_reduct"/>
    <property type="match status" value="1"/>
</dbReference>
<dbReference type="Pfam" id="PF07992">
    <property type="entry name" value="Pyr_redox_2"/>
    <property type="match status" value="1"/>
</dbReference>
<keyword evidence="4" id="KW-1015">Disulfide bond</keyword>
<evidence type="ECO:0000256" key="2">
    <source>
        <dbReference type="ARBA" id="ARBA00022827"/>
    </source>
</evidence>
<proteinExistence type="inferred from homology"/>
<dbReference type="InterPro" id="IPR036188">
    <property type="entry name" value="FAD/NAD-bd_sf"/>
</dbReference>
<evidence type="ECO:0000256" key="7">
    <source>
        <dbReference type="RuleBase" id="RU003881"/>
    </source>
</evidence>
<dbReference type="EMBL" id="DVJQ01000073">
    <property type="protein sequence ID" value="HIS75057.1"/>
    <property type="molecule type" value="Genomic_DNA"/>
</dbReference>
<keyword evidence="1 6" id="KW-0285">Flavoprotein</keyword>
<dbReference type="AlphaFoldDB" id="A0A9D1FKD7"/>
<dbReference type="PROSITE" id="PS00573">
    <property type="entry name" value="PYRIDINE_REDOX_2"/>
    <property type="match status" value="1"/>
</dbReference>
<dbReference type="GO" id="GO:0005737">
    <property type="term" value="C:cytoplasm"/>
    <property type="evidence" value="ECO:0007669"/>
    <property type="project" value="InterPro"/>
</dbReference>
<reference evidence="9" key="1">
    <citation type="submission" date="2020-10" db="EMBL/GenBank/DDBJ databases">
        <authorList>
            <person name="Gilroy R."/>
        </authorList>
    </citation>
    <scope>NUCLEOTIDE SEQUENCE</scope>
    <source>
        <strain evidence="9">CHK152-2871</strain>
    </source>
</reference>
<keyword evidence="2 6" id="KW-0274">FAD</keyword>
<comment type="catalytic activity">
    <reaction evidence="6">
        <text>[thioredoxin]-dithiol + NADP(+) = [thioredoxin]-disulfide + NADPH + H(+)</text>
        <dbReference type="Rhea" id="RHEA:20345"/>
        <dbReference type="Rhea" id="RHEA-COMP:10698"/>
        <dbReference type="Rhea" id="RHEA-COMP:10700"/>
        <dbReference type="ChEBI" id="CHEBI:15378"/>
        <dbReference type="ChEBI" id="CHEBI:29950"/>
        <dbReference type="ChEBI" id="CHEBI:50058"/>
        <dbReference type="ChEBI" id="CHEBI:57783"/>
        <dbReference type="ChEBI" id="CHEBI:58349"/>
        <dbReference type="EC" id="1.8.1.9"/>
    </reaction>
</comment>
<dbReference type="Gene3D" id="3.50.50.60">
    <property type="entry name" value="FAD/NAD(P)-binding domain"/>
    <property type="match status" value="2"/>
</dbReference>
<evidence type="ECO:0000256" key="1">
    <source>
        <dbReference type="ARBA" id="ARBA00022630"/>
    </source>
</evidence>
<dbReference type="Proteomes" id="UP000886865">
    <property type="component" value="Unassembled WGS sequence"/>
</dbReference>
<comment type="subunit">
    <text evidence="6">Homodimer.</text>
</comment>
<evidence type="ECO:0000256" key="3">
    <source>
        <dbReference type="ARBA" id="ARBA00023002"/>
    </source>
</evidence>
<evidence type="ECO:0000313" key="9">
    <source>
        <dbReference type="EMBL" id="HIS75057.1"/>
    </source>
</evidence>
<comment type="caution">
    <text evidence="9">The sequence shown here is derived from an EMBL/GenBank/DDBJ whole genome shotgun (WGS) entry which is preliminary data.</text>
</comment>
<dbReference type="SUPFAM" id="SSF51905">
    <property type="entry name" value="FAD/NAD(P)-binding domain"/>
    <property type="match status" value="1"/>
</dbReference>
<evidence type="ECO:0000313" key="10">
    <source>
        <dbReference type="Proteomes" id="UP000886865"/>
    </source>
</evidence>
<keyword evidence="3 6" id="KW-0560">Oxidoreductase</keyword>
<dbReference type="PRINTS" id="PR00469">
    <property type="entry name" value="PNDRDTASEII"/>
</dbReference>
<comment type="cofactor">
    <cofactor evidence="7">
        <name>FAD</name>
        <dbReference type="ChEBI" id="CHEBI:57692"/>
    </cofactor>
    <text evidence="7">Binds 1 FAD per subunit.</text>
</comment>
<reference evidence="9" key="2">
    <citation type="journal article" date="2021" name="PeerJ">
        <title>Extensive microbial diversity within the chicken gut microbiome revealed by metagenomics and culture.</title>
        <authorList>
            <person name="Gilroy R."/>
            <person name="Ravi A."/>
            <person name="Getino M."/>
            <person name="Pursley I."/>
            <person name="Horton D.L."/>
            <person name="Alikhan N.F."/>
            <person name="Baker D."/>
            <person name="Gharbi K."/>
            <person name="Hall N."/>
            <person name="Watson M."/>
            <person name="Adriaenssens E.M."/>
            <person name="Foster-Nyarko E."/>
            <person name="Jarju S."/>
            <person name="Secka A."/>
            <person name="Antonio M."/>
            <person name="Oren A."/>
            <person name="Chaudhuri R.R."/>
            <person name="La Ragione R."/>
            <person name="Hildebrand F."/>
            <person name="Pallen M.J."/>
        </authorList>
    </citation>
    <scope>NUCLEOTIDE SEQUENCE</scope>
    <source>
        <strain evidence="9">CHK152-2871</strain>
    </source>
</reference>
<dbReference type="PRINTS" id="PR00368">
    <property type="entry name" value="FADPNR"/>
</dbReference>
<dbReference type="PANTHER" id="PTHR48105">
    <property type="entry name" value="THIOREDOXIN REDUCTASE 1-RELATED-RELATED"/>
    <property type="match status" value="1"/>
</dbReference>
<keyword evidence="7" id="KW-0521">NADP</keyword>
<evidence type="ECO:0000256" key="5">
    <source>
        <dbReference type="ARBA" id="ARBA00023284"/>
    </source>
</evidence>
<evidence type="ECO:0000256" key="6">
    <source>
        <dbReference type="RuleBase" id="RU003880"/>
    </source>
</evidence>
<dbReference type="GO" id="GO:0019430">
    <property type="term" value="P:removal of superoxide radicals"/>
    <property type="evidence" value="ECO:0007669"/>
    <property type="project" value="UniProtKB-UniRule"/>
</dbReference>
<dbReference type="InterPro" id="IPR023753">
    <property type="entry name" value="FAD/NAD-binding_dom"/>
</dbReference>
<accession>A0A9D1FKD7</accession>
<protein>
    <recommendedName>
        <fullName evidence="6">Thioredoxin reductase</fullName>
        <ecNumber evidence="6">1.8.1.9</ecNumber>
    </recommendedName>
</protein>
<dbReference type="InterPro" id="IPR050097">
    <property type="entry name" value="Ferredoxin-NADP_redctase_2"/>
</dbReference>
<dbReference type="InterPro" id="IPR005982">
    <property type="entry name" value="Thioredox_Rdtase"/>
</dbReference>
<name>A0A9D1FKD7_9BACT</name>
<organism evidence="9 10">
    <name type="scientific">Candidatus Galligastranaerophilus intestinavium</name>
    <dbReference type="NCBI Taxonomy" id="2840836"/>
    <lineage>
        <taxon>Bacteria</taxon>
        <taxon>Candidatus Galligastranaerophilus</taxon>
    </lineage>
</organism>
<sequence>MEKIFDTIILGGGPAGMSAGVYCARGNINCAIIDTSLLGGQPTNYLEIENYLGFPSIEGWELSEKFEQHLDKFNVEKFTMEEIQNVDLISNPKVITTLKGVYKAHSVIIATGAKSTKLGVRGENEFVGKGVSYCAVCDGAFYKDKTVVVVGGGNAAVEEGCYLTKFAKKVYIVHRRDSLRADKIVQQRAFNNDKVEFIWDSVVEEINGENKVEKVVIKNVKTNKTQELETDGVFPYIGFSPNCESFNGQLKQDNRGFIVVDENMQSSIPGVFAIGDVRVTPLRQVITAVADGAVAGVSAIKYVEEVSKQKVEA</sequence>
<dbReference type="EC" id="1.8.1.9" evidence="6"/>
<feature type="domain" description="FAD/NAD(P)-binding" evidence="8">
    <location>
        <begin position="5"/>
        <end position="292"/>
    </location>
</feature>
<dbReference type="GO" id="GO:0004791">
    <property type="term" value="F:thioredoxin-disulfide reductase (NADPH) activity"/>
    <property type="evidence" value="ECO:0007669"/>
    <property type="project" value="UniProtKB-UniRule"/>
</dbReference>
<evidence type="ECO:0000256" key="4">
    <source>
        <dbReference type="ARBA" id="ARBA00023157"/>
    </source>
</evidence>
<dbReference type="InterPro" id="IPR008255">
    <property type="entry name" value="Pyr_nucl-diS_OxRdtase_2_AS"/>
</dbReference>
<keyword evidence="5 6" id="KW-0676">Redox-active center</keyword>